<dbReference type="Pfam" id="PF11162">
    <property type="entry name" value="DUF2946"/>
    <property type="match status" value="1"/>
</dbReference>
<dbReference type="EMBL" id="CP011409">
    <property type="protein sequence ID" value="AKZ64327.1"/>
    <property type="molecule type" value="Genomic_DNA"/>
</dbReference>
<evidence type="ECO:0000313" key="1">
    <source>
        <dbReference type="EMBL" id="AKZ64327.1"/>
    </source>
</evidence>
<name>A0ABM5V466_9BURK</name>
<evidence type="ECO:0000313" key="2">
    <source>
        <dbReference type="Proteomes" id="UP000063429"/>
    </source>
</evidence>
<proteinExistence type="predicted"/>
<gene>
    <name evidence="1" type="ORF">F506_18125</name>
</gene>
<dbReference type="RefSeq" id="WP_053199754.1">
    <property type="nucleotide sequence ID" value="NZ_CP011409.1"/>
</dbReference>
<protein>
    <recommendedName>
        <fullName evidence="3">DUF2946 family protein</fullName>
    </recommendedName>
</protein>
<dbReference type="InterPro" id="IPR021333">
    <property type="entry name" value="DUF2946"/>
</dbReference>
<reference evidence="2" key="1">
    <citation type="journal article" date="2015" name="Genome Announc.">
        <title>Complete Genome Sequence of Herbaspirillum hiltneri N3 (DSM 17495), Isolated from Surface-Sterilized Wheat Roots.</title>
        <authorList>
            <person name="Guizelini D."/>
            <person name="Saizaki P.M."/>
            <person name="Coimbra N.A."/>
            <person name="Weiss V.A."/>
            <person name="Faoro H."/>
            <person name="Sfeir M.Z."/>
            <person name="Baura V.A."/>
            <person name="Monteiro R.A."/>
            <person name="Chubatsu L.S."/>
            <person name="Souza E.M."/>
            <person name="Cruz L.M."/>
            <person name="Pedrosa F.O."/>
            <person name="Raittz R.T."/>
            <person name="Marchaukoski J.N."/>
            <person name="Steffens M.B."/>
        </authorList>
    </citation>
    <scope>NUCLEOTIDE SEQUENCE [LARGE SCALE GENOMIC DNA]</scope>
    <source>
        <strain evidence="2">N3</strain>
    </source>
</reference>
<dbReference type="Proteomes" id="UP000063429">
    <property type="component" value="Chromosome"/>
</dbReference>
<accession>A0ABM5V466</accession>
<evidence type="ECO:0008006" key="3">
    <source>
        <dbReference type="Google" id="ProtNLM"/>
    </source>
</evidence>
<keyword evidence="2" id="KW-1185">Reference proteome</keyword>
<organism evidence="1 2">
    <name type="scientific">Herbaspirillum hiltneri N3</name>
    <dbReference type="NCBI Taxonomy" id="1262470"/>
    <lineage>
        <taxon>Bacteria</taxon>
        <taxon>Pseudomonadati</taxon>
        <taxon>Pseudomonadota</taxon>
        <taxon>Betaproteobacteria</taxon>
        <taxon>Burkholderiales</taxon>
        <taxon>Oxalobacteraceae</taxon>
        <taxon>Herbaspirillum</taxon>
    </lineage>
</organism>
<sequence length="135" mass="14485">MGKQTSGRSSPSIRNTITAWTAILAVLLMVLAPTFSVASQAWSQERGGSFWMEICSALGDKAANDGDRDSGKNTSSSSHCPYCLMHADAVAPPRQQRLAEAVFTISHFLPRLFYSAPQPLFAWTVASSRAPPAVA</sequence>